<evidence type="ECO:0000313" key="2">
    <source>
        <dbReference type="EMBL" id="KAK4212564.1"/>
    </source>
</evidence>
<evidence type="ECO:0000256" key="1">
    <source>
        <dbReference type="SAM" id="MobiDB-lite"/>
    </source>
</evidence>
<feature type="region of interest" description="Disordered" evidence="1">
    <location>
        <begin position="260"/>
        <end position="333"/>
    </location>
</feature>
<name>A0AAN6Y4V1_9PEZI</name>
<sequence length="387" mass="43201">MSSQRASAVARNPALAGPWRNTLLITNLPPNVNIKNLLDRITIAGPFGKLYSAHISTVNPWDPYAPPFPHAVLAFFRNEDALHLHNFMNKMGICMGRHVLVGQFARYNFLPEVDVAEDGNDQDPSRTVLVTGPKWLMTRDNLVTKIKINHLKPFHRIVQVKETAEERQFAVLFTCYSNAKRAISIFKSRKNAVKAVYGRDPMAVGVKTKVDPADNTSVTIKFSGWNVKRDETNGNAVEDQVHFTQGQDNVAVRFGRVSTANDEAELESDSDSSEEANSTTVCESQEHENDDADSESQENDSDDADSESGSEVSTVKTPNDVGWGWPASPVPADAWPKERITRVILVDPVEEDTASNTSVRPRERVWRRKHRGSTLEDWNRPSTCCVM</sequence>
<dbReference type="Proteomes" id="UP001301769">
    <property type="component" value="Unassembled WGS sequence"/>
</dbReference>
<dbReference type="AlphaFoldDB" id="A0AAN6Y4V1"/>
<proteinExistence type="predicted"/>
<dbReference type="InterPro" id="IPR035979">
    <property type="entry name" value="RBD_domain_sf"/>
</dbReference>
<accession>A0AAN6Y4V1</accession>
<evidence type="ECO:0000313" key="3">
    <source>
        <dbReference type="Proteomes" id="UP001301769"/>
    </source>
</evidence>
<dbReference type="GO" id="GO:0003676">
    <property type="term" value="F:nucleic acid binding"/>
    <property type="evidence" value="ECO:0007669"/>
    <property type="project" value="InterPro"/>
</dbReference>
<dbReference type="SUPFAM" id="SSF54928">
    <property type="entry name" value="RNA-binding domain, RBD"/>
    <property type="match status" value="1"/>
</dbReference>
<protein>
    <recommendedName>
        <fullName evidence="4">RRM domain-containing protein</fullName>
    </recommendedName>
</protein>
<reference evidence="2" key="2">
    <citation type="submission" date="2023-05" db="EMBL/GenBank/DDBJ databases">
        <authorList>
            <consortium name="Lawrence Berkeley National Laboratory"/>
            <person name="Steindorff A."/>
            <person name="Hensen N."/>
            <person name="Bonometti L."/>
            <person name="Westerberg I."/>
            <person name="Brannstrom I.O."/>
            <person name="Guillou S."/>
            <person name="Cros-Aarteil S."/>
            <person name="Calhoun S."/>
            <person name="Haridas S."/>
            <person name="Kuo A."/>
            <person name="Mondo S."/>
            <person name="Pangilinan J."/>
            <person name="Riley R."/>
            <person name="Labutti K."/>
            <person name="Andreopoulos B."/>
            <person name="Lipzen A."/>
            <person name="Chen C."/>
            <person name="Yanf M."/>
            <person name="Daum C."/>
            <person name="Ng V."/>
            <person name="Clum A."/>
            <person name="Ohm R."/>
            <person name="Martin F."/>
            <person name="Silar P."/>
            <person name="Natvig D."/>
            <person name="Lalanne C."/>
            <person name="Gautier V."/>
            <person name="Ament-Velasquez S.L."/>
            <person name="Kruys A."/>
            <person name="Hutchinson M.I."/>
            <person name="Powell A.J."/>
            <person name="Barry K."/>
            <person name="Miller A.N."/>
            <person name="Grigoriev I.V."/>
            <person name="Debuchy R."/>
            <person name="Gladieux P."/>
            <person name="Thoren M.H."/>
            <person name="Johannesson H."/>
        </authorList>
    </citation>
    <scope>NUCLEOTIDE SEQUENCE</scope>
    <source>
        <strain evidence="2">PSN293</strain>
    </source>
</reference>
<feature type="compositionally biased region" description="Acidic residues" evidence="1">
    <location>
        <begin position="262"/>
        <end position="274"/>
    </location>
</feature>
<evidence type="ECO:0008006" key="4">
    <source>
        <dbReference type="Google" id="ProtNLM"/>
    </source>
</evidence>
<feature type="compositionally biased region" description="Acidic residues" evidence="1">
    <location>
        <begin position="288"/>
        <end position="308"/>
    </location>
</feature>
<gene>
    <name evidence="2" type="ORF">QBC37DRAFT_374972</name>
</gene>
<dbReference type="EMBL" id="MU858125">
    <property type="protein sequence ID" value="KAK4212564.1"/>
    <property type="molecule type" value="Genomic_DNA"/>
</dbReference>
<dbReference type="CDD" id="cd00590">
    <property type="entry name" value="RRM_SF"/>
    <property type="match status" value="1"/>
</dbReference>
<keyword evidence="3" id="KW-1185">Reference proteome</keyword>
<comment type="caution">
    <text evidence="2">The sequence shown here is derived from an EMBL/GenBank/DDBJ whole genome shotgun (WGS) entry which is preliminary data.</text>
</comment>
<organism evidence="2 3">
    <name type="scientific">Rhypophila decipiens</name>
    <dbReference type="NCBI Taxonomy" id="261697"/>
    <lineage>
        <taxon>Eukaryota</taxon>
        <taxon>Fungi</taxon>
        <taxon>Dikarya</taxon>
        <taxon>Ascomycota</taxon>
        <taxon>Pezizomycotina</taxon>
        <taxon>Sordariomycetes</taxon>
        <taxon>Sordariomycetidae</taxon>
        <taxon>Sordariales</taxon>
        <taxon>Naviculisporaceae</taxon>
        <taxon>Rhypophila</taxon>
    </lineage>
</organism>
<reference evidence="2" key="1">
    <citation type="journal article" date="2023" name="Mol. Phylogenet. Evol.">
        <title>Genome-scale phylogeny and comparative genomics of the fungal order Sordariales.</title>
        <authorList>
            <person name="Hensen N."/>
            <person name="Bonometti L."/>
            <person name="Westerberg I."/>
            <person name="Brannstrom I.O."/>
            <person name="Guillou S."/>
            <person name="Cros-Aarteil S."/>
            <person name="Calhoun S."/>
            <person name="Haridas S."/>
            <person name="Kuo A."/>
            <person name="Mondo S."/>
            <person name="Pangilinan J."/>
            <person name="Riley R."/>
            <person name="LaButti K."/>
            <person name="Andreopoulos B."/>
            <person name="Lipzen A."/>
            <person name="Chen C."/>
            <person name="Yan M."/>
            <person name="Daum C."/>
            <person name="Ng V."/>
            <person name="Clum A."/>
            <person name="Steindorff A."/>
            <person name="Ohm R.A."/>
            <person name="Martin F."/>
            <person name="Silar P."/>
            <person name="Natvig D.O."/>
            <person name="Lalanne C."/>
            <person name="Gautier V."/>
            <person name="Ament-Velasquez S.L."/>
            <person name="Kruys A."/>
            <person name="Hutchinson M.I."/>
            <person name="Powell A.J."/>
            <person name="Barry K."/>
            <person name="Miller A.N."/>
            <person name="Grigoriev I.V."/>
            <person name="Debuchy R."/>
            <person name="Gladieux P."/>
            <person name="Hiltunen Thoren M."/>
            <person name="Johannesson H."/>
        </authorList>
    </citation>
    <scope>NUCLEOTIDE SEQUENCE</scope>
    <source>
        <strain evidence="2">PSN293</strain>
    </source>
</reference>